<keyword evidence="2" id="KW-0472">Membrane</keyword>
<gene>
    <name evidence="3" type="ORF">Bca52824_091422</name>
</gene>
<proteinExistence type="predicted"/>
<feature type="region of interest" description="Disordered" evidence="1">
    <location>
        <begin position="1"/>
        <end position="44"/>
    </location>
</feature>
<dbReference type="EMBL" id="JAAMPC010001591">
    <property type="protein sequence ID" value="KAG2239725.1"/>
    <property type="molecule type" value="Genomic_DNA"/>
</dbReference>
<keyword evidence="4" id="KW-1185">Reference proteome</keyword>
<keyword evidence="2" id="KW-0812">Transmembrane</keyword>
<evidence type="ECO:0000313" key="3">
    <source>
        <dbReference type="EMBL" id="KAG2239725.1"/>
    </source>
</evidence>
<evidence type="ECO:0000256" key="2">
    <source>
        <dbReference type="SAM" id="Phobius"/>
    </source>
</evidence>
<protein>
    <submittedName>
        <fullName evidence="3">Uncharacterized protein</fullName>
    </submittedName>
</protein>
<evidence type="ECO:0000256" key="1">
    <source>
        <dbReference type="SAM" id="MobiDB-lite"/>
    </source>
</evidence>
<feature type="transmembrane region" description="Helical" evidence="2">
    <location>
        <begin position="56"/>
        <end position="74"/>
    </location>
</feature>
<feature type="compositionally biased region" description="Polar residues" evidence="1">
    <location>
        <begin position="1"/>
        <end position="26"/>
    </location>
</feature>
<keyword evidence="2" id="KW-1133">Transmembrane helix</keyword>
<name>A0A8X7NUF1_BRACI</name>
<organism evidence="3 4">
    <name type="scientific">Brassica carinata</name>
    <name type="common">Ethiopian mustard</name>
    <name type="synonym">Abyssinian cabbage</name>
    <dbReference type="NCBI Taxonomy" id="52824"/>
    <lineage>
        <taxon>Eukaryota</taxon>
        <taxon>Viridiplantae</taxon>
        <taxon>Streptophyta</taxon>
        <taxon>Embryophyta</taxon>
        <taxon>Tracheophyta</taxon>
        <taxon>Spermatophyta</taxon>
        <taxon>Magnoliopsida</taxon>
        <taxon>eudicotyledons</taxon>
        <taxon>Gunneridae</taxon>
        <taxon>Pentapetalae</taxon>
        <taxon>rosids</taxon>
        <taxon>malvids</taxon>
        <taxon>Brassicales</taxon>
        <taxon>Brassicaceae</taxon>
        <taxon>Brassiceae</taxon>
        <taxon>Brassica</taxon>
    </lineage>
</organism>
<dbReference type="Proteomes" id="UP000886595">
    <property type="component" value="Unassembled WGS sequence"/>
</dbReference>
<reference evidence="3 4" key="1">
    <citation type="submission" date="2020-02" db="EMBL/GenBank/DDBJ databases">
        <authorList>
            <person name="Ma Q."/>
            <person name="Huang Y."/>
            <person name="Song X."/>
            <person name="Pei D."/>
        </authorList>
    </citation>
    <scope>NUCLEOTIDE SEQUENCE [LARGE SCALE GENOMIC DNA]</scope>
    <source>
        <strain evidence="3">Sxm20200214</strain>
        <tissue evidence="3">Leaf</tissue>
    </source>
</reference>
<evidence type="ECO:0000313" key="4">
    <source>
        <dbReference type="Proteomes" id="UP000886595"/>
    </source>
</evidence>
<accession>A0A8X7NUF1</accession>
<comment type="caution">
    <text evidence="3">The sequence shown here is derived from an EMBL/GenBank/DDBJ whole genome shotgun (WGS) entry which is preliminary data.</text>
</comment>
<sequence length="91" mass="9874">MNTLAISRQQPSQSPEKRALSSNNDPLRNGGRGVDGYRFDPSQAGSIGTRFRLRDVMKMFILVVGPLQLVFLSLDPGLPIPKEASSADSTT</sequence>
<dbReference type="AlphaFoldDB" id="A0A8X7NUF1"/>